<evidence type="ECO:0000313" key="2">
    <source>
        <dbReference type="EMBL" id="HAE3260734.1"/>
    </source>
</evidence>
<dbReference type="AlphaFoldDB" id="A0A729K854"/>
<feature type="domain" description="Amidohydrolase 3" evidence="1">
    <location>
        <begin position="56"/>
        <end position="549"/>
    </location>
</feature>
<dbReference type="InterPro" id="IPR032466">
    <property type="entry name" value="Metal_Hydrolase"/>
</dbReference>
<dbReference type="SUPFAM" id="SSF51556">
    <property type="entry name" value="Metallo-dependent hydrolases"/>
    <property type="match status" value="1"/>
</dbReference>
<reference evidence="2" key="2">
    <citation type="submission" date="2018-07" db="EMBL/GenBank/DDBJ databases">
        <authorList>
            <consortium name="NCBI Pathogen Detection Project"/>
        </authorList>
    </citation>
    <scope>NUCLEOTIDE SEQUENCE</scope>
    <source>
        <strain evidence="2">12-6852</strain>
    </source>
</reference>
<gene>
    <name evidence="2" type="ORF">G3430_003018</name>
</gene>
<dbReference type="Gene3D" id="2.30.40.10">
    <property type="entry name" value="Urease, subunit C, domain 1"/>
    <property type="match status" value="1"/>
</dbReference>
<reference evidence="2" key="1">
    <citation type="journal article" date="2018" name="Genome Biol.">
        <title>SKESA: strategic k-mer extension for scrupulous assemblies.</title>
        <authorList>
            <person name="Souvorov A."/>
            <person name="Agarwala R."/>
            <person name="Lipman D.J."/>
        </authorList>
    </citation>
    <scope>NUCLEOTIDE SEQUENCE</scope>
    <source>
        <strain evidence="2">12-6852</strain>
    </source>
</reference>
<protein>
    <submittedName>
        <fullName evidence="2">Amidohydrolase</fullName>
    </submittedName>
</protein>
<proteinExistence type="predicted"/>
<dbReference type="CDD" id="cd01300">
    <property type="entry name" value="YtcJ_like"/>
    <property type="match status" value="1"/>
</dbReference>
<dbReference type="PANTHER" id="PTHR22642">
    <property type="entry name" value="IMIDAZOLONEPROPIONASE"/>
    <property type="match status" value="1"/>
</dbReference>
<dbReference type="Pfam" id="PF07969">
    <property type="entry name" value="Amidohydro_3"/>
    <property type="match status" value="1"/>
</dbReference>
<dbReference type="InterPro" id="IPR011059">
    <property type="entry name" value="Metal-dep_hydrolase_composite"/>
</dbReference>
<accession>A0A729K854</accession>
<dbReference type="Gene3D" id="3.20.20.140">
    <property type="entry name" value="Metal-dependent hydrolases"/>
    <property type="match status" value="1"/>
</dbReference>
<dbReference type="Gene3D" id="3.10.310.70">
    <property type="match status" value="1"/>
</dbReference>
<dbReference type="GO" id="GO:0016810">
    <property type="term" value="F:hydrolase activity, acting on carbon-nitrogen (but not peptide) bonds"/>
    <property type="evidence" value="ECO:0007669"/>
    <property type="project" value="InterPro"/>
</dbReference>
<dbReference type="SUPFAM" id="SSF51338">
    <property type="entry name" value="Composite domain of metallo-dependent hydrolases"/>
    <property type="match status" value="1"/>
</dbReference>
<comment type="caution">
    <text evidence="2">The sequence shown here is derived from an EMBL/GenBank/DDBJ whole genome shotgun (WGS) entry which is preliminary data.</text>
</comment>
<sequence>MKNAVYADTLLHNGTVWTADAAGTCHQAIALHDGRIMATGTDDELLSLIGPETCSINLDGRVVMPGLIDSHMHPYWGAKLLAGFSLDYQSLTTEETVARIQAHLENDDTPDDIWLLVRGWLRIGGSDVSRHDLDRLATHRPVMLFSNDCHFIALNSRGLDRLGINKETADPPDGNILRDASGEPIGIIEDAPAMRYYDQVSRLSPQEGAQVLAKAQQMLHRQGVTTVMDARTEPEALEAFKHLWHSGELTLRVHAAAEITPDEVKKTGNAEAAVSRIVALHQRYTTPGQQEPAPGITLSHAKFFIDGMLPNRTAYLREPYSDAPETCAHSYFTERQLTLLCLLCARAGLYPHMHIIADGAAELALDALEIMRTLEPDSTVRPALAHNDLMAPHQYARFAELDVVANLSWQWAGLTDELMAAYQRLLGETRINGLETHGKFFDSGVTVAYNSDWPIDPPDEWFNFQVGLTRRLSPDHPRLGSDRDLTVNEVLRAATINAAYALGREDVTGSLEPGKFADLIVLDRNPFTTPPDAFGQIKVLLTMVGGKVVWRADTLPF</sequence>
<organism evidence="2">
    <name type="scientific">Salmonella enterica subsp. houtenae serovar 18:z36,z38:-</name>
    <dbReference type="NCBI Taxonomy" id="2577510"/>
    <lineage>
        <taxon>Bacteria</taxon>
        <taxon>Pseudomonadati</taxon>
        <taxon>Pseudomonadota</taxon>
        <taxon>Gammaproteobacteria</taxon>
        <taxon>Enterobacterales</taxon>
        <taxon>Enterobacteriaceae</taxon>
        <taxon>Salmonella</taxon>
    </lineage>
</organism>
<keyword evidence="2" id="KW-0378">Hydrolase</keyword>
<dbReference type="InterPro" id="IPR013108">
    <property type="entry name" value="Amidohydro_3"/>
</dbReference>
<dbReference type="EMBL" id="DAAROR010000024">
    <property type="protein sequence ID" value="HAE3260734.1"/>
    <property type="molecule type" value="Genomic_DNA"/>
</dbReference>
<dbReference type="InterPro" id="IPR033932">
    <property type="entry name" value="YtcJ-like"/>
</dbReference>
<dbReference type="PANTHER" id="PTHR22642:SF2">
    <property type="entry name" value="PROTEIN LONG AFTER FAR-RED 3"/>
    <property type="match status" value="1"/>
</dbReference>
<name>A0A729K854_SALHO</name>
<evidence type="ECO:0000259" key="1">
    <source>
        <dbReference type="Pfam" id="PF07969"/>
    </source>
</evidence>